<dbReference type="EMBL" id="PDLM01000014">
    <property type="protein sequence ID" value="RDW61991.1"/>
    <property type="molecule type" value="Genomic_DNA"/>
</dbReference>
<feature type="chain" id="PRO_5017576701" evidence="2">
    <location>
        <begin position="18"/>
        <end position="119"/>
    </location>
</feature>
<name>A0A3D8QJU0_9HELO</name>
<organism evidence="3 4">
    <name type="scientific">Coleophoma cylindrospora</name>
    <dbReference type="NCBI Taxonomy" id="1849047"/>
    <lineage>
        <taxon>Eukaryota</taxon>
        <taxon>Fungi</taxon>
        <taxon>Dikarya</taxon>
        <taxon>Ascomycota</taxon>
        <taxon>Pezizomycotina</taxon>
        <taxon>Leotiomycetes</taxon>
        <taxon>Helotiales</taxon>
        <taxon>Dermateaceae</taxon>
        <taxon>Coleophoma</taxon>
    </lineage>
</organism>
<gene>
    <name evidence="3" type="ORF">BP6252_11424</name>
</gene>
<dbReference type="Proteomes" id="UP000256645">
    <property type="component" value="Unassembled WGS sequence"/>
</dbReference>
<keyword evidence="1" id="KW-1133">Transmembrane helix</keyword>
<proteinExistence type="predicted"/>
<feature type="transmembrane region" description="Helical" evidence="1">
    <location>
        <begin position="43"/>
        <end position="65"/>
    </location>
</feature>
<evidence type="ECO:0000256" key="2">
    <source>
        <dbReference type="SAM" id="SignalP"/>
    </source>
</evidence>
<accession>A0A3D8QJU0</accession>
<protein>
    <submittedName>
        <fullName evidence="3">Uncharacterized protein</fullName>
    </submittedName>
</protein>
<evidence type="ECO:0000256" key="1">
    <source>
        <dbReference type="SAM" id="Phobius"/>
    </source>
</evidence>
<reference evidence="3 4" key="1">
    <citation type="journal article" date="2018" name="IMA Fungus">
        <title>IMA Genome-F 9: Draft genome sequence of Annulohypoxylon stygium, Aspergillus mulundensis, Berkeleyomyces basicola (syn. Thielaviopsis basicola), Ceratocystis smalleyi, two Cercospora beticola strains, Coleophoma cylindrospora, Fusarium fracticaudum, Phialophora cf. hyalina, and Morchella septimelata.</title>
        <authorList>
            <person name="Wingfield B.D."/>
            <person name="Bills G.F."/>
            <person name="Dong Y."/>
            <person name="Huang W."/>
            <person name="Nel W.J."/>
            <person name="Swalarsk-Parry B.S."/>
            <person name="Vaghefi N."/>
            <person name="Wilken P.M."/>
            <person name="An Z."/>
            <person name="de Beer Z.W."/>
            <person name="De Vos L."/>
            <person name="Chen L."/>
            <person name="Duong T.A."/>
            <person name="Gao Y."/>
            <person name="Hammerbacher A."/>
            <person name="Kikkert J.R."/>
            <person name="Li Y."/>
            <person name="Li H."/>
            <person name="Li K."/>
            <person name="Li Q."/>
            <person name="Liu X."/>
            <person name="Ma X."/>
            <person name="Naidoo K."/>
            <person name="Pethybridge S.J."/>
            <person name="Sun J."/>
            <person name="Steenkamp E.T."/>
            <person name="van der Nest M.A."/>
            <person name="van Wyk S."/>
            <person name="Wingfield M.J."/>
            <person name="Xiong C."/>
            <person name="Yue Q."/>
            <person name="Zhang X."/>
        </authorList>
    </citation>
    <scope>NUCLEOTIDE SEQUENCE [LARGE SCALE GENOMIC DNA]</scope>
    <source>
        <strain evidence="3 4">BP6252</strain>
    </source>
</reference>
<comment type="caution">
    <text evidence="3">The sequence shown here is derived from an EMBL/GenBank/DDBJ whole genome shotgun (WGS) entry which is preliminary data.</text>
</comment>
<keyword evidence="1" id="KW-0812">Transmembrane</keyword>
<keyword evidence="4" id="KW-1185">Reference proteome</keyword>
<keyword evidence="1" id="KW-0472">Membrane</keyword>
<sequence length="119" mass="12220">MSIVIIIFNVIAAAASAVASGIALFNPSSLSGSTQVEPGEVFYARMYAVRAIPFGIVVGVLPFWFHGTAVATLLYTAALIQAVDVVIGLGKRDWGMAAGASVGTIIHVLCALSIRGALS</sequence>
<feature type="transmembrane region" description="Helical" evidence="1">
    <location>
        <begin position="96"/>
        <end position="118"/>
    </location>
</feature>
<feature type="signal peptide" evidence="2">
    <location>
        <begin position="1"/>
        <end position="17"/>
    </location>
</feature>
<evidence type="ECO:0000313" key="4">
    <source>
        <dbReference type="Proteomes" id="UP000256645"/>
    </source>
</evidence>
<dbReference type="AlphaFoldDB" id="A0A3D8QJU0"/>
<keyword evidence="2" id="KW-0732">Signal</keyword>
<evidence type="ECO:0000313" key="3">
    <source>
        <dbReference type="EMBL" id="RDW61991.1"/>
    </source>
</evidence>
<dbReference type="OrthoDB" id="4363085at2759"/>